<evidence type="ECO:0000313" key="2">
    <source>
        <dbReference type="EMBL" id="KDP23067.1"/>
    </source>
</evidence>
<organism evidence="2 3">
    <name type="scientific">Jatropha curcas</name>
    <name type="common">Barbados nut</name>
    <dbReference type="NCBI Taxonomy" id="180498"/>
    <lineage>
        <taxon>Eukaryota</taxon>
        <taxon>Viridiplantae</taxon>
        <taxon>Streptophyta</taxon>
        <taxon>Embryophyta</taxon>
        <taxon>Tracheophyta</taxon>
        <taxon>Spermatophyta</taxon>
        <taxon>Magnoliopsida</taxon>
        <taxon>eudicotyledons</taxon>
        <taxon>Gunneridae</taxon>
        <taxon>Pentapetalae</taxon>
        <taxon>rosids</taxon>
        <taxon>fabids</taxon>
        <taxon>Malpighiales</taxon>
        <taxon>Euphorbiaceae</taxon>
        <taxon>Crotonoideae</taxon>
        <taxon>Jatropheae</taxon>
        <taxon>Jatropha</taxon>
    </lineage>
</organism>
<keyword evidence="3" id="KW-1185">Reference proteome</keyword>
<reference evidence="2 3" key="1">
    <citation type="journal article" date="2014" name="PLoS ONE">
        <title>Global Analysis of Gene Expression Profiles in Physic Nut (Jatropha curcas L.) Seedlings Exposed to Salt Stress.</title>
        <authorList>
            <person name="Zhang L."/>
            <person name="Zhang C."/>
            <person name="Wu P."/>
            <person name="Chen Y."/>
            <person name="Li M."/>
            <person name="Jiang H."/>
            <person name="Wu G."/>
        </authorList>
    </citation>
    <scope>NUCLEOTIDE SEQUENCE [LARGE SCALE GENOMIC DNA]</scope>
    <source>
        <strain evidence="3">cv. GZQX0401</strain>
        <tissue evidence="2">Young leaves</tissue>
    </source>
</reference>
<gene>
    <name evidence="2" type="ORF">JCGZ_01162</name>
</gene>
<sequence>MADNTVNETGFSLAQIRTITEIIAAAFAQERAQNQTPPTSSNQPVVEEREIPEPTLDNQASTRNAVPVENDLIKQLVELKDKVEKMSIAKEKDPVTNFHSITVKVGEVPESEDEQIQLTIQKAWLIRKISDFDERLIKSPEPSFEQLVEGTQFMVDMVQTGSGTEWVHKISEFEDFLGIGDEASRMVQEQKAKARILQSVLA</sequence>
<dbReference type="Proteomes" id="UP000027138">
    <property type="component" value="Unassembled WGS sequence"/>
</dbReference>
<protein>
    <submittedName>
        <fullName evidence="2">Uncharacterized protein</fullName>
    </submittedName>
</protein>
<feature type="region of interest" description="Disordered" evidence="1">
    <location>
        <begin position="30"/>
        <end position="64"/>
    </location>
</feature>
<proteinExistence type="predicted"/>
<feature type="compositionally biased region" description="Polar residues" evidence="1">
    <location>
        <begin position="31"/>
        <end position="44"/>
    </location>
</feature>
<evidence type="ECO:0000313" key="3">
    <source>
        <dbReference type="Proteomes" id="UP000027138"/>
    </source>
</evidence>
<dbReference type="AlphaFoldDB" id="A0A067JGS2"/>
<dbReference type="EMBL" id="KK915287">
    <property type="protein sequence ID" value="KDP23067.1"/>
    <property type="molecule type" value="Genomic_DNA"/>
</dbReference>
<evidence type="ECO:0000256" key="1">
    <source>
        <dbReference type="SAM" id="MobiDB-lite"/>
    </source>
</evidence>
<accession>A0A067JGS2</accession>
<name>A0A067JGS2_JATCU</name>